<gene>
    <name evidence="2" type="ORF">WDS16_05750</name>
</gene>
<keyword evidence="1" id="KW-0472">Membrane</keyword>
<protein>
    <submittedName>
        <fullName evidence="2">DUF4233 domain-containing protein</fullName>
    </submittedName>
</protein>
<dbReference type="Pfam" id="PF14017">
    <property type="entry name" value="DUF4233"/>
    <property type="match status" value="1"/>
</dbReference>
<dbReference type="Proteomes" id="UP001432000">
    <property type="component" value="Chromosome"/>
</dbReference>
<dbReference type="RefSeq" id="WP_338891171.1">
    <property type="nucleotide sequence ID" value="NZ_CP147846.1"/>
</dbReference>
<evidence type="ECO:0000313" key="2">
    <source>
        <dbReference type="EMBL" id="WXG70033.1"/>
    </source>
</evidence>
<evidence type="ECO:0000313" key="3">
    <source>
        <dbReference type="Proteomes" id="UP001432000"/>
    </source>
</evidence>
<dbReference type="EMBL" id="CP147846">
    <property type="protein sequence ID" value="WXG70033.1"/>
    <property type="molecule type" value="Genomic_DNA"/>
</dbReference>
<keyword evidence="1" id="KW-1133">Transmembrane helix</keyword>
<feature type="transmembrane region" description="Helical" evidence="1">
    <location>
        <begin position="24"/>
        <end position="46"/>
    </location>
</feature>
<proteinExistence type="predicted"/>
<keyword evidence="1" id="KW-0812">Transmembrane</keyword>
<sequence>MSEDGSETDAPRFKPPINDPWKGFRGVCAGTLILEMIVVLLALPVVSTVGGGLSWFSTLYIVGLAVLMVLASGMQRRPQGMQINLVIQVLVLLGVFIHLSIGIVGLIFGAVWLYLLYLRRDITRRIERGQLYGQRE</sequence>
<organism evidence="2 3">
    <name type="scientific">Rhodococcus sovatensis</name>
    <dbReference type="NCBI Taxonomy" id="1805840"/>
    <lineage>
        <taxon>Bacteria</taxon>
        <taxon>Bacillati</taxon>
        <taxon>Actinomycetota</taxon>
        <taxon>Actinomycetes</taxon>
        <taxon>Mycobacteriales</taxon>
        <taxon>Nocardiaceae</taxon>
        <taxon>Rhodococcus</taxon>
    </lineage>
</organism>
<name>A0ABZ2PQ63_9NOCA</name>
<accession>A0ABZ2PQ63</accession>
<feature type="transmembrane region" description="Helical" evidence="1">
    <location>
        <begin position="53"/>
        <end position="73"/>
    </location>
</feature>
<feature type="transmembrane region" description="Helical" evidence="1">
    <location>
        <begin position="85"/>
        <end position="118"/>
    </location>
</feature>
<dbReference type="InterPro" id="IPR025327">
    <property type="entry name" value="DUF4233"/>
</dbReference>
<keyword evidence="3" id="KW-1185">Reference proteome</keyword>
<evidence type="ECO:0000256" key="1">
    <source>
        <dbReference type="SAM" id="Phobius"/>
    </source>
</evidence>
<reference evidence="2 3" key="1">
    <citation type="submission" date="2024-03" db="EMBL/GenBank/DDBJ databases">
        <title>Natural products discovery in diverse microorganisms through a two-stage MS feature dereplication strategy.</title>
        <authorList>
            <person name="Zhang R."/>
        </authorList>
    </citation>
    <scope>NUCLEOTIDE SEQUENCE [LARGE SCALE GENOMIC DNA]</scope>
    <source>
        <strain evidence="2 3">18930</strain>
    </source>
</reference>